<dbReference type="PATRIC" id="fig|1423751.3.peg.467"/>
<dbReference type="PANTHER" id="PTHR10196:SF69">
    <property type="entry name" value="GLYCEROL KINASE"/>
    <property type="match status" value="1"/>
</dbReference>
<dbReference type="SUPFAM" id="SSF53067">
    <property type="entry name" value="Actin-like ATPase domain"/>
    <property type="match status" value="1"/>
</dbReference>
<reference evidence="7 9" key="1">
    <citation type="submission" date="2012-06" db="EMBL/GenBank/DDBJ databases">
        <title>Draft genome sequence of Lactobacillus gigeriorum CRBIP 24.85T, isolated from chicken crop.</title>
        <authorList>
            <person name="Cousin S."/>
            <person name="Ma L."/>
            <person name="Creno S."/>
            <person name="Clermont D."/>
            <person name="Loux V."/>
            <person name="Bizet C."/>
            <person name="Bouchier C."/>
        </authorList>
    </citation>
    <scope>NUCLEOTIDE SEQUENCE [LARGE SCALE GENOMIC DNA]</scope>
    <source>
        <strain evidence="9">CRBIP 24.85T</strain>
        <strain evidence="7">Type strain: CRBIP 24.85</strain>
    </source>
</reference>
<dbReference type="InterPro" id="IPR018485">
    <property type="entry name" value="FGGY_C"/>
</dbReference>
<dbReference type="GO" id="GO:0019563">
    <property type="term" value="P:glycerol catabolic process"/>
    <property type="evidence" value="ECO:0007669"/>
    <property type="project" value="TreeGrafter"/>
</dbReference>
<evidence type="ECO:0000256" key="5">
    <source>
        <dbReference type="ARBA" id="ARBA00022840"/>
    </source>
</evidence>
<keyword evidence="10" id="KW-1185">Reference proteome</keyword>
<sequence length="134" mass="15167">MGAPYWLPDMKAAFVGMTATTGKKELVRATLNSLVYQICDIITEFKELFPDVKSEIHTDGSMIHNKYLMQYLSNISQSKVDISDVSELSALGSTMNAEPKLVAPISSKSYEQRMTKQQATDYRQKWSDYIEKLS</sequence>
<evidence type="ECO:0000256" key="4">
    <source>
        <dbReference type="ARBA" id="ARBA00022777"/>
    </source>
</evidence>
<evidence type="ECO:0000256" key="2">
    <source>
        <dbReference type="ARBA" id="ARBA00022679"/>
    </source>
</evidence>
<evidence type="ECO:0000256" key="3">
    <source>
        <dbReference type="ARBA" id="ARBA00022741"/>
    </source>
</evidence>
<evidence type="ECO:0000313" key="8">
    <source>
        <dbReference type="EMBL" id="KRN11921.1"/>
    </source>
</evidence>
<gene>
    <name evidence="7" type="ORF">BN52_07195</name>
    <name evidence="8" type="ORF">FC38_GL000445</name>
</gene>
<dbReference type="AlphaFoldDB" id="I7JZN1"/>
<dbReference type="Proteomes" id="UP000051521">
    <property type="component" value="Unassembled WGS sequence"/>
</dbReference>
<evidence type="ECO:0000313" key="7">
    <source>
        <dbReference type="EMBL" id="CCI86375.1"/>
    </source>
</evidence>
<keyword evidence="4 7" id="KW-0418">Kinase</keyword>
<evidence type="ECO:0000259" key="6">
    <source>
        <dbReference type="Pfam" id="PF02782"/>
    </source>
</evidence>
<dbReference type="GO" id="GO:0004370">
    <property type="term" value="F:glycerol kinase activity"/>
    <property type="evidence" value="ECO:0007669"/>
    <property type="project" value="UniProtKB-EC"/>
</dbReference>
<comment type="similarity">
    <text evidence="1">Belongs to the FGGY kinase family.</text>
</comment>
<evidence type="ECO:0000313" key="9">
    <source>
        <dbReference type="Proteomes" id="UP000009326"/>
    </source>
</evidence>
<dbReference type="STRING" id="1423751.FC38_GL000445"/>
<dbReference type="Pfam" id="PF02782">
    <property type="entry name" value="FGGY_C"/>
    <property type="match status" value="1"/>
</dbReference>
<proteinExistence type="inferred from homology"/>
<keyword evidence="5" id="KW-0067">ATP-binding</keyword>
<protein>
    <submittedName>
        <fullName evidence="7">Glycerol kinase</fullName>
        <ecNumber evidence="7">2.7.1.30</ecNumber>
    </submittedName>
</protein>
<dbReference type="EMBL" id="AYZO01000015">
    <property type="protein sequence ID" value="KRN11921.1"/>
    <property type="molecule type" value="Genomic_DNA"/>
</dbReference>
<dbReference type="EC" id="2.7.1.30" evidence="7"/>
<evidence type="ECO:0000256" key="1">
    <source>
        <dbReference type="ARBA" id="ARBA00009156"/>
    </source>
</evidence>
<keyword evidence="3" id="KW-0547">Nucleotide-binding</keyword>
<dbReference type="Proteomes" id="UP000009326">
    <property type="component" value="Unassembled WGS sequence"/>
</dbReference>
<keyword evidence="2 7" id="KW-0808">Transferase</keyword>
<comment type="caution">
    <text evidence="7">The sequence shown here is derived from an EMBL/GenBank/DDBJ whole genome shotgun (WGS) entry which is preliminary data.</text>
</comment>
<accession>I7JZN1</accession>
<organism evidence="7 9">
    <name type="scientific">Lactobacillus gigeriorum DSM 23908 = CRBIP 24.85</name>
    <dbReference type="NCBI Taxonomy" id="1423751"/>
    <lineage>
        <taxon>Bacteria</taxon>
        <taxon>Bacillati</taxon>
        <taxon>Bacillota</taxon>
        <taxon>Bacilli</taxon>
        <taxon>Lactobacillales</taxon>
        <taxon>Lactobacillaceae</taxon>
        <taxon>Lactobacillus</taxon>
    </lineage>
</organism>
<evidence type="ECO:0000313" key="10">
    <source>
        <dbReference type="Proteomes" id="UP000051521"/>
    </source>
</evidence>
<feature type="domain" description="Carbohydrate kinase FGGY C-terminal" evidence="6">
    <location>
        <begin position="2"/>
        <end position="95"/>
    </location>
</feature>
<reference evidence="8 10" key="2">
    <citation type="journal article" date="2015" name="Genome Announc.">
        <title>Expanding the biotechnology potential of lactobacilli through comparative genomics of 213 strains and associated genera.</title>
        <authorList>
            <person name="Sun Z."/>
            <person name="Harris H.M."/>
            <person name="McCann A."/>
            <person name="Guo C."/>
            <person name="Argimon S."/>
            <person name="Zhang W."/>
            <person name="Yang X."/>
            <person name="Jeffery I.B."/>
            <person name="Cooney J.C."/>
            <person name="Kagawa T.F."/>
            <person name="Liu W."/>
            <person name="Song Y."/>
            <person name="Salvetti E."/>
            <person name="Wrobel A."/>
            <person name="Rasinkangas P."/>
            <person name="Parkhill J."/>
            <person name="Rea M.C."/>
            <person name="O'Sullivan O."/>
            <person name="Ritari J."/>
            <person name="Douillard F.P."/>
            <person name="Paul Ross R."/>
            <person name="Yang R."/>
            <person name="Briner A.E."/>
            <person name="Felis G.E."/>
            <person name="de Vos W.M."/>
            <person name="Barrangou R."/>
            <person name="Klaenhammer T.R."/>
            <person name="Caufield P.W."/>
            <person name="Cui Y."/>
            <person name="Zhang H."/>
            <person name="O'Toole P.W."/>
        </authorList>
    </citation>
    <scope>NUCLEOTIDE SEQUENCE [LARGE SCALE GENOMIC DNA]</scope>
    <source>
        <strain evidence="8 10">DSM 23908</strain>
    </source>
</reference>
<dbReference type="GO" id="GO:0005829">
    <property type="term" value="C:cytosol"/>
    <property type="evidence" value="ECO:0007669"/>
    <property type="project" value="TreeGrafter"/>
</dbReference>
<dbReference type="PANTHER" id="PTHR10196">
    <property type="entry name" value="SUGAR KINASE"/>
    <property type="match status" value="1"/>
</dbReference>
<dbReference type="GO" id="GO:0005524">
    <property type="term" value="F:ATP binding"/>
    <property type="evidence" value="ECO:0007669"/>
    <property type="project" value="UniProtKB-KW"/>
</dbReference>
<dbReference type="EMBL" id="CAKC01000017">
    <property type="protein sequence ID" value="CCI86375.1"/>
    <property type="molecule type" value="Genomic_DNA"/>
</dbReference>
<dbReference type="Gene3D" id="3.30.420.40">
    <property type="match status" value="1"/>
</dbReference>
<dbReference type="InterPro" id="IPR043129">
    <property type="entry name" value="ATPase_NBD"/>
</dbReference>
<name>I7JZN1_9LACO</name>